<dbReference type="AlphaFoldDB" id="A0A538S680"/>
<sequence>MYPEFQSDMDHVKKFLHAFENALGLAISLGNEKSAAEFRLHNAEVLNKKAEVAQQELNERERVMVNQRIEIENRTNDARATLAGVEAQLVAAREEHAVLLAEHNRVKGALDSYRAVIATL</sequence>
<name>A0A538S680_UNCEI</name>
<comment type="caution">
    <text evidence="2">The sequence shown here is derived from an EMBL/GenBank/DDBJ whole genome shotgun (WGS) entry which is preliminary data.</text>
</comment>
<keyword evidence="1" id="KW-0175">Coiled coil</keyword>
<accession>A0A538S680</accession>
<protein>
    <submittedName>
        <fullName evidence="2">Uncharacterized protein</fullName>
    </submittedName>
</protein>
<reference evidence="2 3" key="1">
    <citation type="journal article" date="2019" name="Nat. Microbiol.">
        <title>Mediterranean grassland soil C-N compound turnover is dependent on rainfall and depth, and is mediated by genomically divergent microorganisms.</title>
        <authorList>
            <person name="Diamond S."/>
            <person name="Andeer P.F."/>
            <person name="Li Z."/>
            <person name="Crits-Christoph A."/>
            <person name="Burstein D."/>
            <person name="Anantharaman K."/>
            <person name="Lane K.R."/>
            <person name="Thomas B.C."/>
            <person name="Pan C."/>
            <person name="Northen T.R."/>
            <person name="Banfield J.F."/>
        </authorList>
    </citation>
    <scope>NUCLEOTIDE SEQUENCE [LARGE SCALE GENOMIC DNA]</scope>
    <source>
        <strain evidence="2">WS_3</strain>
    </source>
</reference>
<evidence type="ECO:0000313" key="2">
    <source>
        <dbReference type="EMBL" id="TMQ46883.1"/>
    </source>
</evidence>
<organism evidence="2 3">
    <name type="scientific">Eiseniibacteriota bacterium</name>
    <dbReference type="NCBI Taxonomy" id="2212470"/>
    <lineage>
        <taxon>Bacteria</taxon>
        <taxon>Candidatus Eiseniibacteriota</taxon>
    </lineage>
</organism>
<dbReference type="EMBL" id="VBOT01000217">
    <property type="protein sequence ID" value="TMQ46883.1"/>
    <property type="molecule type" value="Genomic_DNA"/>
</dbReference>
<evidence type="ECO:0000256" key="1">
    <source>
        <dbReference type="SAM" id="Coils"/>
    </source>
</evidence>
<feature type="coiled-coil region" evidence="1">
    <location>
        <begin position="40"/>
        <end position="102"/>
    </location>
</feature>
<gene>
    <name evidence="2" type="ORF">E6K73_14500</name>
</gene>
<evidence type="ECO:0000313" key="3">
    <source>
        <dbReference type="Proteomes" id="UP000320184"/>
    </source>
</evidence>
<dbReference type="Proteomes" id="UP000320184">
    <property type="component" value="Unassembled WGS sequence"/>
</dbReference>
<proteinExistence type="predicted"/>